<protein>
    <submittedName>
        <fullName evidence="1">Uncharacterized protein</fullName>
    </submittedName>
</protein>
<organism evidence="1 2">
    <name type="scientific">Rhodanobacter panaciterrae</name>
    <dbReference type="NCBI Taxonomy" id="490572"/>
    <lineage>
        <taxon>Bacteria</taxon>
        <taxon>Pseudomonadati</taxon>
        <taxon>Pseudomonadota</taxon>
        <taxon>Gammaproteobacteria</taxon>
        <taxon>Lysobacterales</taxon>
        <taxon>Rhodanobacteraceae</taxon>
        <taxon>Rhodanobacter</taxon>
    </lineage>
</organism>
<dbReference type="EMBL" id="BMXT01000005">
    <property type="protein sequence ID" value="GGY34837.1"/>
    <property type="molecule type" value="Genomic_DNA"/>
</dbReference>
<gene>
    <name evidence="1" type="ORF">GCM10008098_30070</name>
</gene>
<proteinExistence type="predicted"/>
<evidence type="ECO:0000313" key="1">
    <source>
        <dbReference type="EMBL" id="GGY34837.1"/>
    </source>
</evidence>
<dbReference type="Proteomes" id="UP000621898">
    <property type="component" value="Unassembled WGS sequence"/>
</dbReference>
<evidence type="ECO:0000313" key="2">
    <source>
        <dbReference type="Proteomes" id="UP000621898"/>
    </source>
</evidence>
<keyword evidence="2" id="KW-1185">Reference proteome</keyword>
<reference evidence="2" key="1">
    <citation type="journal article" date="2019" name="Int. J. Syst. Evol. Microbiol.">
        <title>The Global Catalogue of Microorganisms (GCM) 10K type strain sequencing project: providing services to taxonomists for standard genome sequencing and annotation.</title>
        <authorList>
            <consortium name="The Broad Institute Genomics Platform"/>
            <consortium name="The Broad Institute Genome Sequencing Center for Infectious Disease"/>
            <person name="Wu L."/>
            <person name="Ma J."/>
        </authorList>
    </citation>
    <scope>NUCLEOTIDE SEQUENCE [LARGE SCALE GENOMIC DNA]</scope>
    <source>
        <strain evidence="2">KCTC 22232</strain>
    </source>
</reference>
<name>A0ABQ3A500_9GAMM</name>
<sequence>MPYLGRRNIASYVMIVTRNTLHILLETAMNIDKFDTAVIPPPEYDGRLYQVPNGQWGFVIEADGEFILRAGGYDDEDEARAGMCDFLEPYVNEAFVAKMFAEGGYEGEDEQGRMVRTLPGWGVEVIDGSEAKSPCTTSRL</sequence>
<comment type="caution">
    <text evidence="1">The sequence shown here is derived from an EMBL/GenBank/DDBJ whole genome shotgun (WGS) entry which is preliminary data.</text>
</comment>
<accession>A0ABQ3A500</accession>